<dbReference type="SUPFAM" id="SSF56801">
    <property type="entry name" value="Acetyl-CoA synthetase-like"/>
    <property type="match status" value="1"/>
</dbReference>
<organism evidence="13 14">
    <name type="scientific">Aspergillus niger</name>
    <dbReference type="NCBI Taxonomy" id="5061"/>
    <lineage>
        <taxon>Eukaryota</taxon>
        <taxon>Fungi</taxon>
        <taxon>Dikarya</taxon>
        <taxon>Ascomycota</taxon>
        <taxon>Pezizomycotina</taxon>
        <taxon>Eurotiomycetes</taxon>
        <taxon>Eurotiomycetidae</taxon>
        <taxon>Eurotiales</taxon>
        <taxon>Aspergillaceae</taxon>
        <taxon>Aspergillus</taxon>
        <taxon>Aspergillus subgen. Circumdati</taxon>
    </lineage>
</organism>
<feature type="region of interest" description="C-terminal hotdog fold" evidence="8">
    <location>
        <begin position="1087"/>
        <end position="1241"/>
    </location>
</feature>
<dbReference type="InterPro" id="IPR036291">
    <property type="entry name" value="NAD(P)-bd_dom_sf"/>
</dbReference>
<dbReference type="SMART" id="SM00822">
    <property type="entry name" value="PKS_KR"/>
    <property type="match status" value="1"/>
</dbReference>
<dbReference type="InterPro" id="IPR016039">
    <property type="entry name" value="Thiolase-like"/>
</dbReference>
<evidence type="ECO:0000256" key="9">
    <source>
        <dbReference type="SAM" id="MobiDB-lite"/>
    </source>
</evidence>
<evidence type="ECO:0000256" key="7">
    <source>
        <dbReference type="ARBA" id="ARBA00029443"/>
    </source>
</evidence>
<keyword evidence="5" id="KW-0677">Repeat</keyword>
<dbReference type="Gene3D" id="1.10.1200.10">
    <property type="entry name" value="ACP-like"/>
    <property type="match status" value="1"/>
</dbReference>
<dbReference type="SUPFAM" id="SSF53335">
    <property type="entry name" value="S-adenosyl-L-methionine-dependent methyltransferases"/>
    <property type="match status" value="1"/>
</dbReference>
<protein>
    <submittedName>
        <fullName evidence="13">Uncharacterized protein</fullName>
    </submittedName>
</protein>
<evidence type="ECO:0000313" key="14">
    <source>
        <dbReference type="Proteomes" id="UP000068243"/>
    </source>
</evidence>
<dbReference type="Pfam" id="PF00668">
    <property type="entry name" value="Condensation"/>
    <property type="match status" value="1"/>
</dbReference>
<dbReference type="InterPro" id="IPR045851">
    <property type="entry name" value="AMP-bd_C_sf"/>
</dbReference>
<dbReference type="InterPro" id="IPR013968">
    <property type="entry name" value="PKS_KR"/>
</dbReference>
<dbReference type="InterPro" id="IPR042104">
    <property type="entry name" value="PKS_dehydratase_sf"/>
</dbReference>
<dbReference type="VEuPathDB" id="FungiDB:ASPNIDRAFT2_1099903"/>
<feature type="region of interest" description="N-terminal hotdog fold" evidence="8">
    <location>
        <begin position="939"/>
        <end position="1072"/>
    </location>
</feature>
<dbReference type="Pfam" id="PF08242">
    <property type="entry name" value="Methyltransf_12"/>
    <property type="match status" value="1"/>
</dbReference>
<dbReference type="InterPro" id="IPR057326">
    <property type="entry name" value="KR_dom"/>
</dbReference>
<comment type="caution">
    <text evidence="13">The sequence shown here is derived from an EMBL/GenBank/DDBJ whole genome shotgun (WGS) entry which is preliminary data.</text>
</comment>
<dbReference type="Pfam" id="PF21089">
    <property type="entry name" value="PKS_DH_N"/>
    <property type="match status" value="1"/>
</dbReference>
<feature type="region of interest" description="Disordered" evidence="9">
    <location>
        <begin position="2464"/>
        <end position="2526"/>
    </location>
</feature>
<dbReference type="InterPro" id="IPR036736">
    <property type="entry name" value="ACP-like_sf"/>
</dbReference>
<evidence type="ECO:0000256" key="2">
    <source>
        <dbReference type="ARBA" id="ARBA00022553"/>
    </source>
</evidence>
<feature type="domain" description="Carrier" evidence="10">
    <location>
        <begin position="3532"/>
        <end position="3610"/>
    </location>
</feature>
<dbReference type="SUPFAM" id="SSF47336">
    <property type="entry name" value="ACP-like"/>
    <property type="match status" value="2"/>
</dbReference>
<dbReference type="OrthoDB" id="329835at2759"/>
<dbReference type="Gene3D" id="3.40.50.720">
    <property type="entry name" value="NAD(P)-binding Rossmann-like Domain"/>
    <property type="match status" value="1"/>
</dbReference>
<sequence>MDTSKEPIAIVGSACRFPGGCDTPSKLWEMLKQQRDVLQKIPKDRFNTDPFYHPEPTHHGTSNAQFSYLLEQDIGEFDAKFFNILPKEAECIDPQQRLLMETVYDGITAAGLPMEKLRGSNTAVYVGQMCDDWPGMLQTQLDESPPYMATGSSRSIVANRVSYFFDWHGPCMNIDTACSSSLVAIHEAVQTLRSGQSGIAVAAGVNILISPMYYISESNLRMLSSEGRCRMWDAAGDGYGRGEGIACVVLKTLSQAQRDNDHIECIIRETGVNQDGRTSGITMPSNIAQAQLIRDTYRRAGLDVHNPLDQPQFFHAHGTGTKAGDPQEATAIYHAFFTKETEPEQKLLVGSIKTHIGHTEGAAGLASVISTSLALQHGQVPPNMHFNELNPDILPFYGAFEVPTSVKEWPALKPAQVRRASVNSFGFGGTNAHAIMESYMPPRTMMSAPSQSTTLYTPLLFSANSVTSLREMISKHRDYLVDRPETSLRDLAWTLQHHRSTLPYRKAITGRDYESIIAQMDLVLNAEPADLNIRSIQSSEPRVLAVFTGQGAQWPRMGARLLESSSFVRNKIAFLDECLATLPEDDRPDWTLSDQILATGESSRVLEAAISQPLCTAVQIVLVDLLQAAGIKLDAVVGHSSGEIGAAYAAGLLSTCDAIRVAYLRGVYAKLAASPSGAKGGMAAIGVSAEDVQEVFDQEEIREEIKGKISIAALNSGSSITLSGDEDVVQTVVDVCTTQGKFARRLRVDTAYHSDHMLPCANPYLEAMERCGISVQQPSDDRPTWFSSVYRDTIMDANNLNPEYWVHNMVQTVLFLPAITRAAKEIQTLDIAIEVGPHPALKGPALDSLGEVQTQIPYTGLLGRGKNDVDELSAAVGYLWTQLGSGVVDFHGLESALAGDKEPKTLLVDLPSYPFDHQNRYWVECRTWKANRLSDAYPNTLLGSCLTTTRSPGNAQWKNILKPTEIPWLQGHRLQNQLILPATAYIVMALEAIKAVAGDAAIALFRLTDLVLKRPIVFDDDSSSIECISSLQILSFNDSHIKAQFTVESAPQGELSLRVNVEGSIEVELGRSNPEKLPLLEHDDYYNINEQNPGRFYSEMRNVGYQYSPPFQGITSIQRRLDFARGTLIDQSDDAWDDQLILHPGMLDTAIQTIIVAYSAPQDGRLWSLHVPTRIASMEFNPHFIFKRASKQKIIPWESHVADQVSNIIEGSFHLLTQDRKHSFLQAEGIVLAPFSPAQAQDDNQLLGHIKWLPALPNGANTGDGKASVSLNPAVTGDVERISLYYLRRLCEMSTPKHRSKALPHHQQLLKWAASVIDRVSVGKHPFIAKEWISDSEQLIEQLSCRHPDSVEAKLVAEIGPSLPDLVHEQGILAHYISMNEEAPTIKRIHERLADLVKQINHRYAHMHILEIGSGNGAMTEMIVSSLGTSFSSYTFTDVSDNLFGEAEFRFYQYADRMIFKTFDMYQDPTAQGFTAGKYDLVLVGNGLQTARNQEQVLSNIRQLLKPGGYLISASPLADDSLRLGLIMSDCPEWWSGADSGRLTLDSWNNLLGQCQFSGIDTYTPVEDVLHDIPVWAAQAEDERVRLLRNPLGASVELPEEMPPLVIIGGRSLATVQLVEQIAALLSTKFPVATRLHSLEALITTPIPSKATVLSLADLDGPVMKLWTANKLEALKLLWNQAARVLWVTKGARFSDPYSTMISGIVRVVRMEKIDLNVQLLDVDSINPGTACLVCETLLKHQLLLTWSPDNSTEKLLWSYENEVAVEGQQTLIPRLYSNEVENMRFNSVRRPIMHEVNPFVSTLRLASTGESYQLEEVSSLRVAATLPTIRVCQSILQFLKLGSNGSFMLCIGTRQDDSQAMVLALTQCSESPAPVEPGWEIELPFSPEVGRLALMTLATHIVTQQMLAIVPKNGTLVVHEPDNLLHAALLDAAEKVRLDVWFTTCQPGRNSNWTYLHPALPARLVKEKMPSEVSAFVNLEAPNGLGARVADAIAGCVPPHGVHASATTFFANQLYTRSGVEPAVVSELLQNAWQSASTSSLALELIDPIPLGEVSFHNPVREAIQLVDWNVPAVPVHLRKIDADPIFRRDRTYLMIGLTGEVGQSLCHWMARKGAGCIVLASRNPKIAPAFLRKAEDLGATVRPLSLDITCRDSLQRCLREIRRSMPPIAGVANGAMIMEDVQFDHVEFESMERSMKPKVLGSKLLDEAFYDTALDFFIMFSSIAGVVGNTGQSTYAAANMYMAGLALNRRKRGVVGSVIAYSPLMGLGYIDRTDETMGDKFLSMGVSLMSETDFRYAFAEAIKEGQASCHDRAELITGCAPKVLSDITRNRYRSDIRFSHINLERINGQAGAGAGDSSIRGLLKQAGSMEEVEGVVLDAFTARLKTLLRMSTEQPLDANSSLVGQGIDSLVAIDIREWFDRELEIDMPVIKILGGSSIVALVKGCLQDIPETVVDIRNLSNEDQSVGGKPAAPAAATSGVESAIPLSDSKDSISSSSDSESVDTSSHYGTSDTEPEEENTCEPSIDLDLRQSIIQSATEKVVPMSFSQARFWFMQHALQDPSALNMGRCWHIEGALDLPRLRKAVITVADRHEAMRTRFFWGGQDHDVPMQGILSRSIVQLETKRITNKEEVNRELDAMRYHAYDLGDWQLVRTRLLTLSNREHYMIIGNHPITFDDSSASLLLNEMNQAYLGQSLPSLPQEAQYSFFAEAQFRDYKEGRFQKHIDYFKALIKEENHPLELFAFSKAPVRPVQTQYRTHRSDMRLSSKQASLLKQISQDRHSATSDLYTAVLGALLFRLLPNTNQVLLGIDADRNDLALGRSMGCAHNALPVRLERPGINTKLGPYLDTVRNSIEGVLEHSAVPFDVLVNELKLDRSANVPPVFQAMIQHRVERQDQVTWCNATCNPDKSLNSCTGLDLYLDITENCTGETAVGLEVQQGLYSQEHADLLVKSFVYLLEQLTTNLDAPLATSELWPPEDISRALELGTGPVAPMQWPRTVVHRIDQMIQQNGSNLALKDGSGKSLTYNDMSRRIDSIIAALRQAGTPKGSVIGMMQEPSVDSICSMLAVFRAGAVYMPFDHRISIDRAQGAIHKAKPLLLLVDQSTVDKAKSLQGPMPRVLDISSVATRQHIPRTPNLADGSSPAIILSTGGSTFEPSLVKHASIIPQLEASSMQYNFSNERPLVALQHSANSTDLSLTQTLDVLCNGGSLIILPANRQGDPVEIAKTMQEEKISYTLAAPSEYQNWLSCAAEQLRNCPRWTLAITTGEGVPQKLLQSFRTLDSPSLQLLNLYSPVGTCFGSTWQGLVEYRKSDAKSPVASGYASPNQAIYIVDVELRPLPVGVPGEVLIGGAGIADCYGNMDSTMKERFIESPFSQLDSNFTTNKWETVYRTGDRGYLQKDGALILVGRSDGATQVNVRGFQVDLEEVENALIEASGGFLTNAAVTLREHGEDQFLAAHVVFSNQKSQKNSQEMLLDNLLMRLTVPDYMVPSAIVVLEELPLDSHSKVDRTAICQLPIDESNVVTPTSREMTSMEASLAKVWKGVLSASASPTLTPSSDFFQAGGTSLLIMILQRAIKEQYKVALPVTELVATKRLADMARLIEGKGVFV</sequence>
<dbReference type="Pfam" id="PF02801">
    <property type="entry name" value="Ketoacyl-synt_C"/>
    <property type="match status" value="1"/>
</dbReference>
<feature type="domain" description="PKS/mFAS DH" evidence="12">
    <location>
        <begin position="939"/>
        <end position="1241"/>
    </location>
</feature>
<dbReference type="InterPro" id="IPR018201">
    <property type="entry name" value="Ketoacyl_synth_AS"/>
</dbReference>
<evidence type="ECO:0000256" key="6">
    <source>
        <dbReference type="ARBA" id="ARBA00023268"/>
    </source>
</evidence>
<keyword evidence="6" id="KW-0511">Multifunctional enzyme</keyword>
<dbReference type="Pfam" id="PF00501">
    <property type="entry name" value="AMP-binding"/>
    <property type="match status" value="1"/>
</dbReference>
<dbReference type="CDD" id="cd02440">
    <property type="entry name" value="AdoMet_MTases"/>
    <property type="match status" value="1"/>
</dbReference>
<evidence type="ECO:0000256" key="4">
    <source>
        <dbReference type="ARBA" id="ARBA00022679"/>
    </source>
</evidence>
<dbReference type="InterPro" id="IPR050091">
    <property type="entry name" value="PKS_NRPS_Biosynth_Enz"/>
</dbReference>
<keyword evidence="4" id="KW-0808">Transferase</keyword>
<comment type="similarity">
    <text evidence="7">In the C-terminal section; belongs to the NRP synthetase family.</text>
</comment>
<dbReference type="VEuPathDB" id="FungiDB:M747DRAFT_347997"/>
<dbReference type="OMA" id="GMMCDDW"/>
<dbReference type="VEuPathDB" id="FungiDB:An14g01910"/>
<name>A0A100IKK1_ASPNG</name>
<dbReference type="PANTHER" id="PTHR43775">
    <property type="entry name" value="FATTY ACID SYNTHASE"/>
    <property type="match status" value="1"/>
</dbReference>
<dbReference type="Gene3D" id="3.30.70.3290">
    <property type="match status" value="1"/>
</dbReference>
<dbReference type="GO" id="GO:0004315">
    <property type="term" value="F:3-oxoacyl-[acyl-carrier-protein] synthase activity"/>
    <property type="evidence" value="ECO:0007669"/>
    <property type="project" value="InterPro"/>
</dbReference>
<dbReference type="GO" id="GO:0008168">
    <property type="term" value="F:methyltransferase activity"/>
    <property type="evidence" value="ECO:0007669"/>
    <property type="project" value="UniProtKB-KW"/>
</dbReference>
<feature type="active site" description="Proton donor; for dehydratase activity" evidence="8">
    <location>
        <position position="1148"/>
    </location>
</feature>
<dbReference type="SMART" id="SM00827">
    <property type="entry name" value="PKS_AT"/>
    <property type="match status" value="1"/>
</dbReference>
<feature type="compositionally biased region" description="Low complexity" evidence="9">
    <location>
        <begin position="2494"/>
        <end position="2508"/>
    </location>
</feature>
<dbReference type="InterPro" id="IPR023213">
    <property type="entry name" value="CAT-like_dom_sf"/>
</dbReference>
<dbReference type="Pfam" id="PF16197">
    <property type="entry name" value="KAsynt_C_assoc"/>
    <property type="match status" value="1"/>
</dbReference>
<dbReference type="Pfam" id="PF00698">
    <property type="entry name" value="Acyl_transf_1"/>
    <property type="match status" value="1"/>
</dbReference>
<dbReference type="InterPro" id="IPR020806">
    <property type="entry name" value="PKS_PP-bd"/>
</dbReference>
<feature type="domain" description="Ketosynthase family 3 (KS3)" evidence="11">
    <location>
        <begin position="5"/>
        <end position="438"/>
    </location>
</feature>
<evidence type="ECO:0000259" key="12">
    <source>
        <dbReference type="PROSITE" id="PS52019"/>
    </source>
</evidence>
<dbReference type="SUPFAM" id="SSF52777">
    <property type="entry name" value="CoA-dependent acyltransferases"/>
    <property type="match status" value="2"/>
</dbReference>
<dbReference type="SUPFAM" id="SSF52151">
    <property type="entry name" value="FabD/lysophospholipase-like"/>
    <property type="match status" value="1"/>
</dbReference>
<dbReference type="Pfam" id="PF08659">
    <property type="entry name" value="KR"/>
    <property type="match status" value="1"/>
</dbReference>
<dbReference type="Gene3D" id="3.40.366.10">
    <property type="entry name" value="Malonyl-Coenzyme A Acyl Carrier Protein, domain 2"/>
    <property type="match status" value="1"/>
</dbReference>
<dbReference type="InterPro" id="IPR014043">
    <property type="entry name" value="Acyl_transferase_dom"/>
</dbReference>
<accession>A0A100IKK1</accession>
<keyword evidence="3" id="KW-0489">Methyltransferase</keyword>
<evidence type="ECO:0000313" key="13">
    <source>
        <dbReference type="EMBL" id="GAQ42944.1"/>
    </source>
</evidence>
<dbReference type="PROSITE" id="PS00606">
    <property type="entry name" value="KS3_1"/>
    <property type="match status" value="1"/>
</dbReference>
<dbReference type="GO" id="GO:0032259">
    <property type="term" value="P:methylation"/>
    <property type="evidence" value="ECO:0007669"/>
    <property type="project" value="UniProtKB-KW"/>
</dbReference>
<dbReference type="InterPro" id="IPR042099">
    <property type="entry name" value="ANL_N_sf"/>
</dbReference>
<dbReference type="GO" id="GO:0006633">
    <property type="term" value="P:fatty acid biosynthetic process"/>
    <property type="evidence" value="ECO:0007669"/>
    <property type="project" value="InterPro"/>
</dbReference>
<evidence type="ECO:0000256" key="1">
    <source>
        <dbReference type="ARBA" id="ARBA00022450"/>
    </source>
</evidence>
<proteinExistence type="inferred from homology"/>
<reference evidence="14" key="1">
    <citation type="journal article" date="2016" name="Genome Announc.">
        <title>Draft genome sequence of Aspergillus niger strain An76.</title>
        <authorList>
            <person name="Gong W."/>
            <person name="Cheng Z."/>
            <person name="Zhang H."/>
            <person name="Liu L."/>
            <person name="Gao P."/>
            <person name="Wang L."/>
        </authorList>
    </citation>
    <scope>NUCLEOTIDE SEQUENCE [LARGE SCALE GENOMIC DNA]</scope>
    <source>
        <strain evidence="14">An76</strain>
    </source>
</reference>
<evidence type="ECO:0000256" key="3">
    <source>
        <dbReference type="ARBA" id="ARBA00022603"/>
    </source>
</evidence>
<gene>
    <name evidence="13" type="ORF">ABL_05605</name>
</gene>
<dbReference type="EMBL" id="BCMY01000008">
    <property type="protein sequence ID" value="GAQ42944.1"/>
    <property type="molecule type" value="Genomic_DNA"/>
</dbReference>
<dbReference type="Gene3D" id="3.40.47.10">
    <property type="match status" value="1"/>
</dbReference>
<dbReference type="InterPro" id="IPR014030">
    <property type="entry name" value="Ketoacyl_synth_N"/>
</dbReference>
<dbReference type="InterPro" id="IPR000873">
    <property type="entry name" value="AMP-dep_synth/lig_dom"/>
</dbReference>
<dbReference type="Pfam" id="PF14765">
    <property type="entry name" value="PS-DH"/>
    <property type="match status" value="1"/>
</dbReference>
<dbReference type="PROSITE" id="PS50075">
    <property type="entry name" value="CARRIER"/>
    <property type="match status" value="1"/>
</dbReference>
<dbReference type="InterPro" id="IPR020807">
    <property type="entry name" value="PKS_DH"/>
</dbReference>
<dbReference type="Gene3D" id="3.40.50.12780">
    <property type="entry name" value="N-terminal domain of ligase-like"/>
    <property type="match status" value="1"/>
</dbReference>
<dbReference type="SMART" id="SM00823">
    <property type="entry name" value="PKS_PP"/>
    <property type="match status" value="2"/>
</dbReference>
<dbReference type="Gene3D" id="3.10.129.110">
    <property type="entry name" value="Polyketide synthase dehydratase"/>
    <property type="match status" value="1"/>
</dbReference>
<dbReference type="InterPro" id="IPR013217">
    <property type="entry name" value="Methyltransf_12"/>
</dbReference>
<evidence type="ECO:0000256" key="8">
    <source>
        <dbReference type="PROSITE-ProRule" id="PRU01363"/>
    </source>
</evidence>
<dbReference type="SUPFAM" id="SSF55048">
    <property type="entry name" value="Probable ACP-binding domain of malonyl-CoA ACP transacylase"/>
    <property type="match status" value="1"/>
</dbReference>
<dbReference type="PANTHER" id="PTHR43775:SF20">
    <property type="entry name" value="HYBRID PKS-NRPS SYNTHETASE APDA"/>
    <property type="match status" value="1"/>
</dbReference>
<dbReference type="VEuPathDB" id="FungiDB:ATCC64974_1730"/>
<dbReference type="Pfam" id="PF00109">
    <property type="entry name" value="ketoacyl-synt"/>
    <property type="match status" value="1"/>
</dbReference>
<dbReference type="PROSITE" id="PS52019">
    <property type="entry name" value="PKS_MFAS_DH"/>
    <property type="match status" value="1"/>
</dbReference>
<keyword evidence="2" id="KW-0597">Phosphoprotein</keyword>
<dbReference type="InterPro" id="IPR020841">
    <property type="entry name" value="PKS_Beta-ketoAc_synthase_dom"/>
</dbReference>
<dbReference type="FunFam" id="3.40.47.10:FF:000019">
    <property type="entry name" value="Polyketide synthase type I"/>
    <property type="match status" value="1"/>
</dbReference>
<dbReference type="InterPro" id="IPR032821">
    <property type="entry name" value="PKS_assoc"/>
</dbReference>
<dbReference type="SMART" id="SM00825">
    <property type="entry name" value="PKS_KS"/>
    <property type="match status" value="1"/>
</dbReference>
<dbReference type="Gene3D" id="3.30.300.30">
    <property type="match status" value="1"/>
</dbReference>
<dbReference type="GO" id="GO:0009403">
    <property type="term" value="P:toxin biosynthetic process"/>
    <property type="evidence" value="ECO:0007669"/>
    <property type="project" value="UniProtKB-ARBA"/>
</dbReference>
<dbReference type="SUPFAM" id="SSF51735">
    <property type="entry name" value="NAD(P)-binding Rossmann-fold domains"/>
    <property type="match status" value="1"/>
</dbReference>
<dbReference type="GO" id="GO:0031177">
    <property type="term" value="F:phosphopantetheine binding"/>
    <property type="evidence" value="ECO:0007669"/>
    <property type="project" value="InterPro"/>
</dbReference>
<dbReference type="InterPro" id="IPR049552">
    <property type="entry name" value="PKS_DH_N"/>
</dbReference>
<dbReference type="Gene3D" id="3.30.559.30">
    <property type="entry name" value="Nonribosomal peptide synthetase, condensation domain"/>
    <property type="match status" value="1"/>
</dbReference>
<dbReference type="InterPro" id="IPR016036">
    <property type="entry name" value="Malonyl_transacylase_ACP-bd"/>
</dbReference>
<dbReference type="InterPro" id="IPR016035">
    <property type="entry name" value="Acyl_Trfase/lysoPLipase"/>
</dbReference>
<evidence type="ECO:0000256" key="5">
    <source>
        <dbReference type="ARBA" id="ARBA00022737"/>
    </source>
</evidence>
<dbReference type="Pfam" id="PF00550">
    <property type="entry name" value="PP-binding"/>
    <property type="match status" value="2"/>
</dbReference>
<dbReference type="SUPFAM" id="SSF53901">
    <property type="entry name" value="Thiolase-like"/>
    <property type="match status" value="1"/>
</dbReference>
<dbReference type="InterPro" id="IPR009081">
    <property type="entry name" value="PP-bd_ACP"/>
</dbReference>
<dbReference type="InterPro" id="IPR001242">
    <property type="entry name" value="Condensation_dom"/>
</dbReference>
<dbReference type="InterPro" id="IPR049551">
    <property type="entry name" value="PKS_DH_C"/>
</dbReference>
<evidence type="ECO:0000259" key="10">
    <source>
        <dbReference type="PROSITE" id="PS50075"/>
    </source>
</evidence>
<dbReference type="Gene3D" id="3.40.50.150">
    <property type="entry name" value="Vaccinia Virus protein VP39"/>
    <property type="match status" value="1"/>
</dbReference>
<dbReference type="Gene3D" id="3.30.559.10">
    <property type="entry name" value="Chloramphenicol acetyltransferase-like domain"/>
    <property type="match status" value="1"/>
</dbReference>
<evidence type="ECO:0000259" key="11">
    <source>
        <dbReference type="PROSITE" id="PS52004"/>
    </source>
</evidence>
<feature type="active site" description="Proton acceptor; for dehydratase activity" evidence="8">
    <location>
        <position position="972"/>
    </location>
</feature>
<dbReference type="InterPro" id="IPR049900">
    <property type="entry name" value="PKS_mFAS_DH"/>
</dbReference>
<dbReference type="CDD" id="cd00833">
    <property type="entry name" value="PKS"/>
    <property type="match status" value="1"/>
</dbReference>
<dbReference type="InterPro" id="IPR001227">
    <property type="entry name" value="Ac_transferase_dom_sf"/>
</dbReference>
<dbReference type="GO" id="GO:0004312">
    <property type="term" value="F:fatty acid synthase activity"/>
    <property type="evidence" value="ECO:0007669"/>
    <property type="project" value="TreeGrafter"/>
</dbReference>
<dbReference type="PROSITE" id="PS52004">
    <property type="entry name" value="KS3_2"/>
    <property type="match status" value="1"/>
</dbReference>
<keyword evidence="1" id="KW-0596">Phosphopantetheine</keyword>
<dbReference type="SMART" id="SM00826">
    <property type="entry name" value="PKS_DH"/>
    <property type="match status" value="1"/>
</dbReference>
<dbReference type="Proteomes" id="UP000068243">
    <property type="component" value="Unassembled WGS sequence"/>
</dbReference>
<dbReference type="InterPro" id="IPR029063">
    <property type="entry name" value="SAM-dependent_MTases_sf"/>
</dbReference>
<dbReference type="InterPro" id="IPR014031">
    <property type="entry name" value="Ketoacyl_synth_C"/>
</dbReference>
<dbReference type="CDD" id="cd19532">
    <property type="entry name" value="C_PKS-NRPS"/>
    <property type="match status" value="1"/>
</dbReference>